<feature type="region of interest" description="Disordered" evidence="1">
    <location>
        <begin position="266"/>
        <end position="302"/>
    </location>
</feature>
<organism evidence="2 3">
    <name type="scientific">Schizopora paradoxa</name>
    <dbReference type="NCBI Taxonomy" id="27342"/>
    <lineage>
        <taxon>Eukaryota</taxon>
        <taxon>Fungi</taxon>
        <taxon>Dikarya</taxon>
        <taxon>Basidiomycota</taxon>
        <taxon>Agaricomycotina</taxon>
        <taxon>Agaricomycetes</taxon>
        <taxon>Hymenochaetales</taxon>
        <taxon>Schizoporaceae</taxon>
        <taxon>Schizopora</taxon>
    </lineage>
</organism>
<protein>
    <submittedName>
        <fullName evidence="2">Uncharacterized protein</fullName>
    </submittedName>
</protein>
<accession>A0A0H2QXY2</accession>
<dbReference type="InParanoid" id="A0A0H2QXY2"/>
<dbReference type="AlphaFoldDB" id="A0A0H2QXY2"/>
<dbReference type="EMBL" id="KQ086632">
    <property type="protein sequence ID" value="KLO04239.1"/>
    <property type="molecule type" value="Genomic_DNA"/>
</dbReference>
<sequence length="558" mass="60635">MGTKRAQSAKRPRGRPPKNPPKACYSEEDELEVVHVVERQSRSKRSKAVPSRFKDAVVDGEEMDVDTEEEVVQKPPAGKAVARDGGRGCRAAKAVSPPQSGVSSVVSNVENEAVAEKAVRDLLGAEDRVKKAPAKKKQNAAAEVAMDIDSDSGDSTQEEPETMVIFKVPQKNGCLDTVEIPSSISYDSFKFKIAEGMDISVKKLNIGYTLSTWPQKEMPFSLSKVSHLVGLFETVEKERVRLEKAAKKGNNAKDLFVKIKDLNEQKGGKGKGGTAKKGKSKAVEENVEGDTNSGSDVEKSEPPKKLSAAWAIEMEAALKCDKEGKDVCKYGKCWKEVIAETGEVKHHSINPRDSSFWLLNLSMEKWDSVLTPPDSIAKRIKAEEAQAEADAAAAALKTPKDSVSQTGPSSTGSTVSSQSFPNLPFQMPAIHFHAGALMNGTGTYMASPSKSVFKKPPSSDHDRAGSGYRLDAVPVKSFTAIREFLATVDQEEAEGGDNPNFSQFADQFIEKGYRRIHLLYDETPKTLQVDLGIPVTTGDAKQLLMYVKRACEAIARAN</sequence>
<gene>
    <name evidence="2" type="ORF">SCHPADRAFT_947857</name>
</gene>
<feature type="region of interest" description="Disordered" evidence="1">
    <location>
        <begin position="448"/>
        <end position="467"/>
    </location>
</feature>
<proteinExistence type="predicted"/>
<feature type="region of interest" description="Disordered" evidence="1">
    <location>
        <begin position="60"/>
        <end position="107"/>
    </location>
</feature>
<feature type="region of interest" description="Disordered" evidence="1">
    <location>
        <begin position="1"/>
        <end position="25"/>
    </location>
</feature>
<dbReference type="OrthoDB" id="3060125at2759"/>
<evidence type="ECO:0000256" key="1">
    <source>
        <dbReference type="SAM" id="MobiDB-lite"/>
    </source>
</evidence>
<feature type="compositionally biased region" description="Low complexity" evidence="1">
    <location>
        <begin position="402"/>
        <end position="418"/>
    </location>
</feature>
<feature type="compositionally biased region" description="Basic residues" evidence="1">
    <location>
        <begin position="7"/>
        <end position="16"/>
    </location>
</feature>
<keyword evidence="3" id="KW-1185">Reference proteome</keyword>
<evidence type="ECO:0000313" key="2">
    <source>
        <dbReference type="EMBL" id="KLO04239.1"/>
    </source>
</evidence>
<feature type="region of interest" description="Disordered" evidence="1">
    <location>
        <begin position="391"/>
        <end position="418"/>
    </location>
</feature>
<reference evidence="2 3" key="1">
    <citation type="submission" date="2015-04" db="EMBL/GenBank/DDBJ databases">
        <title>Complete genome sequence of Schizopora paradoxa KUC8140, a cosmopolitan wood degrader in East Asia.</title>
        <authorList>
            <consortium name="DOE Joint Genome Institute"/>
            <person name="Min B."/>
            <person name="Park H."/>
            <person name="Jang Y."/>
            <person name="Kim J.-J."/>
            <person name="Kim K.H."/>
            <person name="Pangilinan J."/>
            <person name="Lipzen A."/>
            <person name="Riley R."/>
            <person name="Grigoriev I.V."/>
            <person name="Spatafora J.W."/>
            <person name="Choi I.-G."/>
        </authorList>
    </citation>
    <scope>NUCLEOTIDE SEQUENCE [LARGE SCALE GENOMIC DNA]</scope>
    <source>
        <strain evidence="2 3">KUC8140</strain>
    </source>
</reference>
<name>A0A0H2QXY2_9AGAM</name>
<evidence type="ECO:0000313" key="3">
    <source>
        <dbReference type="Proteomes" id="UP000053477"/>
    </source>
</evidence>
<dbReference type="Proteomes" id="UP000053477">
    <property type="component" value="Unassembled WGS sequence"/>
</dbReference>
<feature type="compositionally biased region" description="Acidic residues" evidence="1">
    <location>
        <begin position="60"/>
        <end position="70"/>
    </location>
</feature>